<dbReference type="PANTHER" id="PTHR42747">
    <property type="entry name" value="NITRONATE MONOOXYGENASE-RELATED"/>
    <property type="match status" value="1"/>
</dbReference>
<keyword evidence="5 6" id="KW-0503">Monooxygenase</keyword>
<dbReference type="GO" id="GO:0018580">
    <property type="term" value="F:nitronate monooxygenase activity"/>
    <property type="evidence" value="ECO:0007669"/>
    <property type="project" value="InterPro"/>
</dbReference>
<evidence type="ECO:0000313" key="6">
    <source>
        <dbReference type="EMBL" id="QIK72508.1"/>
    </source>
</evidence>
<comment type="similarity">
    <text evidence="1">Belongs to the nitronate monooxygenase family. NMO class I subfamily.</text>
</comment>
<dbReference type="FunFam" id="3.20.20.70:FF:000210">
    <property type="entry name" value="2-nitropropane dioxygenase"/>
    <property type="match status" value="1"/>
</dbReference>
<evidence type="ECO:0000313" key="7">
    <source>
        <dbReference type="Proteomes" id="UP000501058"/>
    </source>
</evidence>
<dbReference type="AlphaFoldDB" id="A0A6G7Y785"/>
<gene>
    <name evidence="6" type="ORF">G7070_09805</name>
</gene>
<dbReference type="CDD" id="cd04730">
    <property type="entry name" value="NPD_like"/>
    <property type="match status" value="1"/>
</dbReference>
<dbReference type="Proteomes" id="UP000501058">
    <property type="component" value="Chromosome"/>
</dbReference>
<dbReference type="InterPro" id="IPR013785">
    <property type="entry name" value="Aldolase_TIM"/>
</dbReference>
<dbReference type="RefSeq" id="WP_166233582.1">
    <property type="nucleotide sequence ID" value="NZ_CP049865.1"/>
</dbReference>
<evidence type="ECO:0000256" key="5">
    <source>
        <dbReference type="ARBA" id="ARBA00023033"/>
    </source>
</evidence>
<evidence type="ECO:0000256" key="2">
    <source>
        <dbReference type="ARBA" id="ARBA00022630"/>
    </source>
</evidence>
<accession>A0A6G7Y785</accession>
<keyword evidence="3" id="KW-0288">FMN</keyword>
<dbReference type="InterPro" id="IPR004136">
    <property type="entry name" value="NMO"/>
</dbReference>
<sequence length="317" mass="32376">MDASQPVGRLRLPVVAAPMFLISDPALVVACCRAGVVGTLPALNQRTTAGFAGWLEEIEAQLSPADAPYGVNLIVHPSNPRLRADLDLVVAHRVPIVITSLGAVTDVVDAVHSYGGLVLHDVTTLRHARKAAAAGVDGLILVSGGAGGHAGSTNPFALMAAVRPWFDGLVLLAGSLSTGADVLAAQALGADLAYLGTRFIATAEAGASDAYKAMLVEAGAADVVYTPAVSSIPASFLRASLDAAGIDPDAAPGPVDLDHLTRPDETQAKAWRDIWSAGQGVQAITDAPPVAGLVDRLAGEYDAALARLDGLARPRVT</sequence>
<dbReference type="KEGG" id="prv:G7070_09805"/>
<dbReference type="EMBL" id="CP049865">
    <property type="protein sequence ID" value="QIK72508.1"/>
    <property type="molecule type" value="Genomic_DNA"/>
</dbReference>
<organism evidence="6 7">
    <name type="scientific">Propioniciclava coleopterorum</name>
    <dbReference type="NCBI Taxonomy" id="2714937"/>
    <lineage>
        <taxon>Bacteria</taxon>
        <taxon>Bacillati</taxon>
        <taxon>Actinomycetota</taxon>
        <taxon>Actinomycetes</taxon>
        <taxon>Propionibacteriales</taxon>
        <taxon>Propionibacteriaceae</taxon>
        <taxon>Propioniciclava</taxon>
    </lineage>
</organism>
<keyword evidence="2" id="KW-0285">Flavoprotein</keyword>
<keyword evidence="7" id="KW-1185">Reference proteome</keyword>
<dbReference type="PANTHER" id="PTHR42747:SF4">
    <property type="entry name" value="BLR1330 PROTEIN"/>
    <property type="match status" value="1"/>
</dbReference>
<reference evidence="6 7" key="1">
    <citation type="submission" date="2020-03" db="EMBL/GenBank/DDBJ databases">
        <title>Propioniciclava sp. nov., isolated from Hydrophilus acuminatus.</title>
        <authorList>
            <person name="Hyun D.-W."/>
            <person name="Bae J.-W."/>
        </authorList>
    </citation>
    <scope>NUCLEOTIDE SEQUENCE [LARGE SCALE GENOMIC DNA]</scope>
    <source>
        <strain evidence="6 7">HDW11</strain>
    </source>
</reference>
<proteinExistence type="inferred from homology"/>
<evidence type="ECO:0000256" key="4">
    <source>
        <dbReference type="ARBA" id="ARBA00023002"/>
    </source>
</evidence>
<keyword evidence="4" id="KW-0560">Oxidoreductase</keyword>
<dbReference type="SUPFAM" id="SSF51412">
    <property type="entry name" value="Inosine monophosphate dehydrogenase (IMPDH)"/>
    <property type="match status" value="1"/>
</dbReference>
<name>A0A6G7Y785_9ACTN</name>
<dbReference type="Pfam" id="PF03060">
    <property type="entry name" value="NMO"/>
    <property type="match status" value="1"/>
</dbReference>
<dbReference type="Gene3D" id="3.20.20.70">
    <property type="entry name" value="Aldolase class I"/>
    <property type="match status" value="1"/>
</dbReference>
<evidence type="ECO:0000256" key="1">
    <source>
        <dbReference type="ARBA" id="ARBA00009881"/>
    </source>
</evidence>
<protein>
    <submittedName>
        <fullName evidence="6">Nitronate monooxygenase</fullName>
    </submittedName>
</protein>
<evidence type="ECO:0000256" key="3">
    <source>
        <dbReference type="ARBA" id="ARBA00022643"/>
    </source>
</evidence>